<organism evidence="1 2">
    <name type="scientific">Sphingomonas caseinilyticus</name>
    <dbReference type="NCBI Taxonomy" id="2908205"/>
    <lineage>
        <taxon>Bacteria</taxon>
        <taxon>Pseudomonadati</taxon>
        <taxon>Pseudomonadota</taxon>
        <taxon>Alphaproteobacteria</taxon>
        <taxon>Sphingomonadales</taxon>
        <taxon>Sphingomonadaceae</taxon>
        <taxon>Sphingomonas</taxon>
    </lineage>
</organism>
<sequence length="220" mass="23845">MDWNSVIGSTAYRRQFTSSSPRKWGPSKTKEKIWVPASAGMTIVVAFMPLLSRHPDTPPGAIHTVDAELRRVPGGVVATFHAIGDTAKLVVPAPATSARAEDLWRTTCFELFVAGAGETYREFNLSPSGAWAAYEFDSHRSGRRDIDAGIEIETSLDNKRLSITAKIESEFPDPAPIGLTAVIEETDGLIRYWATAFAPGEPDFHAAATRSLLLDGVSAE</sequence>
<dbReference type="EMBL" id="JAMGBA010000001">
    <property type="protein sequence ID" value="MCL6697601.1"/>
    <property type="molecule type" value="Genomic_DNA"/>
</dbReference>
<name>A0ABT0RRL6_9SPHN</name>
<proteinExistence type="predicted"/>
<comment type="caution">
    <text evidence="1">The sequence shown here is derived from an EMBL/GenBank/DDBJ whole genome shotgun (WGS) entry which is preliminary data.</text>
</comment>
<reference evidence="1 2" key="1">
    <citation type="submission" date="2022-05" db="EMBL/GenBank/DDBJ databases">
        <authorList>
            <person name="Jo J.-H."/>
            <person name="Im W.-T."/>
        </authorList>
    </citation>
    <scope>NUCLEOTIDE SEQUENCE [LARGE SCALE GENOMIC DNA]</scope>
    <source>
        <strain evidence="1 2">NSE70-1</strain>
    </source>
</reference>
<gene>
    <name evidence="1" type="ORF">LZ496_02215</name>
</gene>
<keyword evidence="2" id="KW-1185">Reference proteome</keyword>
<evidence type="ECO:0000313" key="2">
    <source>
        <dbReference type="Proteomes" id="UP001203410"/>
    </source>
</evidence>
<evidence type="ECO:0000313" key="1">
    <source>
        <dbReference type="EMBL" id="MCL6697601.1"/>
    </source>
</evidence>
<dbReference type="Proteomes" id="UP001203410">
    <property type="component" value="Unassembled WGS sequence"/>
</dbReference>
<evidence type="ECO:0008006" key="3">
    <source>
        <dbReference type="Google" id="ProtNLM"/>
    </source>
</evidence>
<dbReference type="RefSeq" id="WP_249902963.1">
    <property type="nucleotide sequence ID" value="NZ_JAMGBA010000001.1"/>
</dbReference>
<protein>
    <recommendedName>
        <fullName evidence="3">DOMON-like domain-containing protein</fullName>
    </recommendedName>
</protein>
<accession>A0ABT0RRL6</accession>